<feature type="non-terminal residue" evidence="1">
    <location>
        <position position="102"/>
    </location>
</feature>
<dbReference type="AlphaFoldDB" id="A0A382Z5N2"/>
<dbReference type="EMBL" id="UINC01181226">
    <property type="protein sequence ID" value="SVD90811.1"/>
    <property type="molecule type" value="Genomic_DNA"/>
</dbReference>
<proteinExistence type="predicted"/>
<reference evidence="1" key="1">
    <citation type="submission" date="2018-05" db="EMBL/GenBank/DDBJ databases">
        <authorList>
            <person name="Lanie J.A."/>
            <person name="Ng W.-L."/>
            <person name="Kazmierczak K.M."/>
            <person name="Andrzejewski T.M."/>
            <person name="Davidsen T.M."/>
            <person name="Wayne K.J."/>
            <person name="Tettelin H."/>
            <person name="Glass J.I."/>
            <person name="Rusch D."/>
            <person name="Podicherti R."/>
            <person name="Tsui H.-C.T."/>
            <person name="Winkler M.E."/>
        </authorList>
    </citation>
    <scope>NUCLEOTIDE SEQUENCE</scope>
</reference>
<sequence length="102" mass="10890">MVVDFAELRSRILAGEEDATEDALPTPLRTELREDNSTLFSILFGGSLLGVSMLDRAKHDGAIFTTQNGNSYGPLADALGFGSLMFGLGRLSRGLGAQDEIN</sequence>
<organism evidence="1">
    <name type="scientific">marine metagenome</name>
    <dbReference type="NCBI Taxonomy" id="408172"/>
    <lineage>
        <taxon>unclassified sequences</taxon>
        <taxon>metagenomes</taxon>
        <taxon>ecological metagenomes</taxon>
    </lineage>
</organism>
<protein>
    <submittedName>
        <fullName evidence="1">Uncharacterized protein</fullName>
    </submittedName>
</protein>
<evidence type="ECO:0000313" key="1">
    <source>
        <dbReference type="EMBL" id="SVD90811.1"/>
    </source>
</evidence>
<name>A0A382Z5N2_9ZZZZ</name>
<accession>A0A382Z5N2</accession>
<gene>
    <name evidence="1" type="ORF">METZ01_LOCUS443665</name>
</gene>